<feature type="transmembrane region" description="Helical" evidence="7">
    <location>
        <begin position="347"/>
        <end position="368"/>
    </location>
</feature>
<proteinExistence type="predicted"/>
<evidence type="ECO:0000256" key="4">
    <source>
        <dbReference type="ARBA" id="ARBA00022989"/>
    </source>
</evidence>
<feature type="transmembrane region" description="Helical" evidence="7">
    <location>
        <begin position="555"/>
        <end position="580"/>
    </location>
</feature>
<organism evidence="8 9">
    <name type="scientific">Cryptococcus depauperatus CBS 7841</name>
    <dbReference type="NCBI Taxonomy" id="1295531"/>
    <lineage>
        <taxon>Eukaryota</taxon>
        <taxon>Fungi</taxon>
        <taxon>Dikarya</taxon>
        <taxon>Basidiomycota</taxon>
        <taxon>Agaricomycotina</taxon>
        <taxon>Tremellomycetes</taxon>
        <taxon>Tremellales</taxon>
        <taxon>Cryptococcaceae</taxon>
        <taxon>Cryptococcus</taxon>
    </lineage>
</organism>
<gene>
    <name evidence="8" type="ORF">L203_100963</name>
</gene>
<dbReference type="OrthoDB" id="10054429at2759"/>
<evidence type="ECO:0000256" key="5">
    <source>
        <dbReference type="ARBA" id="ARBA00023136"/>
    </source>
</evidence>
<evidence type="ECO:0000313" key="8">
    <source>
        <dbReference type="EMBL" id="WVN85812.1"/>
    </source>
</evidence>
<feature type="compositionally biased region" description="Low complexity" evidence="6">
    <location>
        <begin position="681"/>
        <end position="693"/>
    </location>
</feature>
<comment type="subcellular location">
    <subcellularLocation>
        <location evidence="1">Membrane</location>
        <topology evidence="1">Multi-pass membrane protein</topology>
    </subcellularLocation>
</comment>
<sequence length="755" mass="81012">MPKSQPASPKSSHLGTPIDADSSSFQSAPTPYNTFVSSDSYGSQSISQLERKPSQETASDAMCELYIGDNSLLPLPSETPSLPIHQISFSSHASSHFLPNPSLTMSQSSEIPFSSRSIPATPALVASEVSLPSDRPNGGPATPSSEYSKTALPPTVKFGTDPKDGGSREIASQEDVDAQRLQSLGYDAVLGRQYTFWSSLAINWLNMGALQGTIFAVAGTYSYGGPLMILIAWPLAGLMTFLLTLTMSELASAYPVAGAMFSWSWKAARGGVGGERGWAWLVSGFVLGGHIGSILLVTWEITNIVVGTISLSVDYNHRLWINFVLFIAVLLIVGAVGCTRWGQSHRFWLCAGAFGLCMWAVLCIALLATNATKYGPGAMLKQFYNTTGWDSKSYVYMLGWVCTCIASGADASAHMAEETQNPSRNVPNAMTASVVATYILAYIAIILLLFSISPEDATAAITHPFTFGFILTKAISQPGAIAICCLMIVVLVLQVLSLLQSSSRFVFALARENGMPFSSVIKRTNAHKRPVYAIWTVVILCIPFAGLTLTRRSMLYSVVGVTSCTLSYVGYSVPIGLYLFSKIDLQTEGRSLWSLRRWSKPVAVIGLLYALAVVIAQTLPGSTPVTADTMSWSPVIIVGTIMMCYVTWRCYGDRNFAGPIRAITKWESGVEIDLSTALASSRSRSSNSQTLPSEGRGNNSHKLALSPYHPTVTVQSAQESGVGSDGLWTSASDSGGTVSEWTDTRTQSKSKDAGN</sequence>
<evidence type="ECO:0000256" key="3">
    <source>
        <dbReference type="ARBA" id="ARBA00022692"/>
    </source>
</evidence>
<dbReference type="KEGG" id="cdep:91085177"/>
<feature type="region of interest" description="Disordered" evidence="6">
    <location>
        <begin position="681"/>
        <end position="755"/>
    </location>
</feature>
<feature type="transmembrane region" description="Helical" evidence="7">
    <location>
        <begin position="601"/>
        <end position="619"/>
    </location>
</feature>
<dbReference type="AlphaFoldDB" id="A0A1E3I9G2"/>
<dbReference type="Gene3D" id="1.20.1740.10">
    <property type="entry name" value="Amino acid/polyamine transporter I"/>
    <property type="match status" value="1"/>
</dbReference>
<feature type="compositionally biased region" description="Polar residues" evidence="6">
    <location>
        <begin position="712"/>
        <end position="747"/>
    </location>
</feature>
<dbReference type="GO" id="GO:0022857">
    <property type="term" value="F:transmembrane transporter activity"/>
    <property type="evidence" value="ECO:0007669"/>
    <property type="project" value="InterPro"/>
</dbReference>
<dbReference type="PANTHER" id="PTHR45649:SF9">
    <property type="entry name" value="AMINO-ACID PERMEASE 2"/>
    <property type="match status" value="1"/>
</dbReference>
<feature type="compositionally biased region" description="Low complexity" evidence="6">
    <location>
        <begin position="37"/>
        <end position="47"/>
    </location>
</feature>
<feature type="transmembrane region" description="Helical" evidence="7">
    <location>
        <begin position="200"/>
        <end position="221"/>
    </location>
</feature>
<evidence type="ECO:0000256" key="2">
    <source>
        <dbReference type="ARBA" id="ARBA00022448"/>
    </source>
</evidence>
<dbReference type="VEuPathDB" id="FungiDB:L203_05164"/>
<evidence type="ECO:0000256" key="1">
    <source>
        <dbReference type="ARBA" id="ARBA00004141"/>
    </source>
</evidence>
<feature type="compositionally biased region" description="Polar residues" evidence="6">
    <location>
        <begin position="1"/>
        <end position="14"/>
    </location>
</feature>
<keyword evidence="2" id="KW-0813">Transport</keyword>
<feature type="transmembrane region" description="Helical" evidence="7">
    <location>
        <begin position="227"/>
        <end position="257"/>
    </location>
</feature>
<feature type="region of interest" description="Disordered" evidence="6">
    <location>
        <begin position="129"/>
        <end position="171"/>
    </location>
</feature>
<evidence type="ECO:0000256" key="6">
    <source>
        <dbReference type="SAM" id="MobiDB-lite"/>
    </source>
</evidence>
<keyword evidence="5 7" id="KW-0472">Membrane</keyword>
<reference evidence="8" key="2">
    <citation type="journal article" date="2022" name="Elife">
        <title>Obligate sexual reproduction of a homothallic fungus closely related to the Cryptococcus pathogenic species complex.</title>
        <authorList>
            <person name="Passer A.R."/>
            <person name="Clancey S.A."/>
            <person name="Shea T."/>
            <person name="David-Palma M."/>
            <person name="Averette A.F."/>
            <person name="Boekhout T."/>
            <person name="Porcel B.M."/>
            <person name="Nowrousian M."/>
            <person name="Cuomo C.A."/>
            <person name="Sun S."/>
            <person name="Heitman J."/>
            <person name="Coelho M.A."/>
        </authorList>
    </citation>
    <scope>NUCLEOTIDE SEQUENCE</scope>
    <source>
        <strain evidence="8">CBS 7841</strain>
    </source>
</reference>
<feature type="transmembrane region" description="Helical" evidence="7">
    <location>
        <begin position="531"/>
        <end position="549"/>
    </location>
</feature>
<dbReference type="EMBL" id="CP143784">
    <property type="protein sequence ID" value="WVN85812.1"/>
    <property type="molecule type" value="Genomic_DNA"/>
</dbReference>
<dbReference type="PANTHER" id="PTHR45649">
    <property type="entry name" value="AMINO-ACID PERMEASE BAT1"/>
    <property type="match status" value="1"/>
</dbReference>
<evidence type="ECO:0000256" key="7">
    <source>
        <dbReference type="SAM" id="Phobius"/>
    </source>
</evidence>
<dbReference type="InterPro" id="IPR002293">
    <property type="entry name" value="AA/rel_permease1"/>
</dbReference>
<feature type="transmembrane region" description="Helical" evidence="7">
    <location>
        <begin position="319"/>
        <end position="338"/>
    </location>
</feature>
<feature type="transmembrane region" description="Helical" evidence="7">
    <location>
        <begin position="474"/>
        <end position="499"/>
    </location>
</feature>
<keyword evidence="9" id="KW-1185">Reference proteome</keyword>
<feature type="compositionally biased region" description="Polar residues" evidence="6">
    <location>
        <begin position="21"/>
        <end position="36"/>
    </location>
</feature>
<feature type="transmembrane region" description="Helical" evidence="7">
    <location>
        <begin position="394"/>
        <end position="413"/>
    </location>
</feature>
<keyword evidence="4 7" id="KW-1133">Transmembrane helix</keyword>
<reference evidence="8" key="3">
    <citation type="submission" date="2024-01" db="EMBL/GenBank/DDBJ databases">
        <authorList>
            <person name="Coelho M.A."/>
            <person name="David-Palma M."/>
            <person name="Shea T."/>
            <person name="Sun S."/>
            <person name="Cuomo C.A."/>
            <person name="Heitman J."/>
        </authorList>
    </citation>
    <scope>NUCLEOTIDE SEQUENCE</scope>
    <source>
        <strain evidence="8">CBS 7841</strain>
    </source>
</reference>
<dbReference type="GeneID" id="91085177"/>
<feature type="region of interest" description="Disordered" evidence="6">
    <location>
        <begin position="1"/>
        <end position="57"/>
    </location>
</feature>
<name>A0A1E3I9G2_9TREE</name>
<accession>A0A1E3I9G2</accession>
<feature type="transmembrane region" description="Helical" evidence="7">
    <location>
        <begin position="631"/>
        <end position="651"/>
    </location>
</feature>
<dbReference type="GO" id="GO:0016020">
    <property type="term" value="C:membrane"/>
    <property type="evidence" value="ECO:0007669"/>
    <property type="project" value="UniProtKB-SubCell"/>
</dbReference>
<dbReference type="Pfam" id="PF13520">
    <property type="entry name" value="AA_permease_2"/>
    <property type="match status" value="1"/>
</dbReference>
<feature type="transmembrane region" description="Helical" evidence="7">
    <location>
        <begin position="278"/>
        <end position="299"/>
    </location>
</feature>
<dbReference type="RefSeq" id="XP_066066512.1">
    <property type="nucleotide sequence ID" value="XM_066210415.1"/>
</dbReference>
<evidence type="ECO:0000313" key="9">
    <source>
        <dbReference type="Proteomes" id="UP000094043"/>
    </source>
</evidence>
<keyword evidence="3 7" id="KW-0812">Transmembrane</keyword>
<dbReference type="Proteomes" id="UP000094043">
    <property type="component" value="Chromosome 1"/>
</dbReference>
<feature type="transmembrane region" description="Helical" evidence="7">
    <location>
        <begin position="434"/>
        <end position="454"/>
    </location>
</feature>
<reference evidence="8" key="1">
    <citation type="submission" date="2016-06" db="EMBL/GenBank/DDBJ databases">
        <authorList>
            <person name="Cuomo C."/>
            <person name="Litvintseva A."/>
            <person name="Heitman J."/>
            <person name="Chen Y."/>
            <person name="Sun S."/>
            <person name="Springer D."/>
            <person name="Dromer F."/>
            <person name="Young S."/>
            <person name="Zeng Q."/>
            <person name="Chapman S."/>
            <person name="Gujja S."/>
            <person name="Saif S."/>
            <person name="Birren B."/>
        </authorList>
    </citation>
    <scope>NUCLEOTIDE SEQUENCE</scope>
    <source>
        <strain evidence="8">CBS 7841</strain>
    </source>
</reference>
<protein>
    <submittedName>
        <fullName evidence="8">Uncharacterized protein</fullName>
    </submittedName>
</protein>